<feature type="modified residue" description="Phosphohistidine" evidence="2">
    <location>
        <position position="60"/>
    </location>
</feature>
<dbReference type="AlphaFoldDB" id="A0A7V8RAN1"/>
<evidence type="ECO:0000256" key="2">
    <source>
        <dbReference type="PROSITE-ProRule" id="PRU00110"/>
    </source>
</evidence>
<gene>
    <name evidence="4" type="ORF">FG486_01230</name>
</gene>
<dbReference type="GO" id="GO:0000160">
    <property type="term" value="P:phosphorelay signal transduction system"/>
    <property type="evidence" value="ECO:0007669"/>
    <property type="project" value="UniProtKB-KW"/>
</dbReference>
<dbReference type="Proteomes" id="UP000589292">
    <property type="component" value="Unassembled WGS sequence"/>
</dbReference>
<organism evidence="4 5">
    <name type="scientific">Sphingomonas ursincola</name>
    <dbReference type="NCBI Taxonomy" id="56361"/>
    <lineage>
        <taxon>Bacteria</taxon>
        <taxon>Pseudomonadati</taxon>
        <taxon>Pseudomonadota</taxon>
        <taxon>Alphaproteobacteria</taxon>
        <taxon>Sphingomonadales</taxon>
        <taxon>Sphingomonadaceae</taxon>
        <taxon>Sphingomonas</taxon>
    </lineage>
</organism>
<feature type="domain" description="HPt" evidence="3">
    <location>
        <begin position="21"/>
        <end position="120"/>
    </location>
</feature>
<dbReference type="GO" id="GO:0004672">
    <property type="term" value="F:protein kinase activity"/>
    <property type="evidence" value="ECO:0007669"/>
    <property type="project" value="UniProtKB-ARBA"/>
</dbReference>
<dbReference type="InterPro" id="IPR008207">
    <property type="entry name" value="Sig_transdc_His_kin_Hpt_dom"/>
</dbReference>
<keyword evidence="5" id="KW-1185">Reference proteome</keyword>
<dbReference type="InterPro" id="IPR036641">
    <property type="entry name" value="HPT_dom_sf"/>
</dbReference>
<keyword evidence="2" id="KW-0597">Phosphoprotein</keyword>
<reference evidence="4 5" key="1">
    <citation type="journal article" date="1994" name="Int. J. Syst. Bacteriol.">
        <title>Phylogenetic positions of novel aerobic, bacteriochlorophyll a-containing bacteria and description of Roseococcus thiosulfatophilus gen. nov., sp. nov., Erythromicrobium ramosum gen. nov., sp. nov., and Erythrobacter litoralis sp. nov.</title>
        <authorList>
            <person name="Yurkov V."/>
            <person name="Stackebrandt E."/>
            <person name="Holmes A."/>
            <person name="Fuerst J.A."/>
            <person name="Hugenholtz P."/>
            <person name="Golecki J."/>
            <person name="Gad'on N."/>
            <person name="Gorlenko V.M."/>
            <person name="Kompantseva E.I."/>
            <person name="Drews G."/>
        </authorList>
    </citation>
    <scope>NUCLEOTIDE SEQUENCE [LARGE SCALE GENOMIC DNA]</scope>
    <source>
        <strain evidence="4 5">KR-99</strain>
    </source>
</reference>
<name>A0A7V8RAN1_9SPHN</name>
<dbReference type="Gene3D" id="1.20.120.160">
    <property type="entry name" value="HPT domain"/>
    <property type="match status" value="1"/>
</dbReference>
<dbReference type="SUPFAM" id="SSF47226">
    <property type="entry name" value="Histidine-containing phosphotransfer domain, HPT domain"/>
    <property type="match status" value="1"/>
</dbReference>
<sequence length="149" mass="16527">MSYEEAPLVNWSTYADARATMGNDFVRILGYFREDGVKSVDAIEAAMRERNAARLVLPAHTLKSEAHQFGAERLGLLSEKIEMVARHCVETHVEPDELLEDVVSLREMFLGSLTLLEKEANPLVERRGFGRRPLAAAGGLSAPRSFGRA</sequence>
<proteinExistence type="predicted"/>
<keyword evidence="1" id="KW-0902">Two-component regulatory system</keyword>
<dbReference type="EMBL" id="VDES01000001">
    <property type="protein sequence ID" value="MBA1372946.1"/>
    <property type="molecule type" value="Genomic_DNA"/>
</dbReference>
<comment type="caution">
    <text evidence="4">The sequence shown here is derived from an EMBL/GenBank/DDBJ whole genome shotgun (WGS) entry which is preliminary data.</text>
</comment>
<protein>
    <submittedName>
        <fullName evidence="4">Hpt domain-containing protein</fullName>
    </submittedName>
</protein>
<dbReference type="RefSeq" id="WP_066284871.1">
    <property type="nucleotide sequence ID" value="NZ_BAAAGB010000002.1"/>
</dbReference>
<dbReference type="Pfam" id="PF01627">
    <property type="entry name" value="Hpt"/>
    <property type="match status" value="1"/>
</dbReference>
<dbReference type="PROSITE" id="PS50894">
    <property type="entry name" value="HPT"/>
    <property type="match status" value="1"/>
</dbReference>
<accession>A0A7V8RAN1</accession>
<evidence type="ECO:0000313" key="5">
    <source>
        <dbReference type="Proteomes" id="UP000589292"/>
    </source>
</evidence>
<evidence type="ECO:0000259" key="3">
    <source>
        <dbReference type="PROSITE" id="PS50894"/>
    </source>
</evidence>
<evidence type="ECO:0000256" key="1">
    <source>
        <dbReference type="ARBA" id="ARBA00023012"/>
    </source>
</evidence>
<evidence type="ECO:0000313" key="4">
    <source>
        <dbReference type="EMBL" id="MBA1372946.1"/>
    </source>
</evidence>